<dbReference type="Gene3D" id="3.10.330.10">
    <property type="match status" value="1"/>
</dbReference>
<dbReference type="Proteomes" id="UP000007264">
    <property type="component" value="Unassembled WGS sequence"/>
</dbReference>
<feature type="region of interest" description="Disordered" evidence="1">
    <location>
        <begin position="1"/>
        <end position="46"/>
    </location>
</feature>
<dbReference type="InterPro" id="IPR055418">
    <property type="entry name" value="UFD1_N2"/>
</dbReference>
<dbReference type="InterPro" id="IPR001012">
    <property type="entry name" value="UBX_dom"/>
</dbReference>
<evidence type="ECO:0000313" key="3">
    <source>
        <dbReference type="EMBL" id="EIE20461.1"/>
    </source>
</evidence>
<feature type="compositionally biased region" description="Basic and acidic residues" evidence="1">
    <location>
        <begin position="240"/>
        <end position="257"/>
    </location>
</feature>
<sequence length="399" mass="43825">MLSGELARSAQKLQREQKQRSEALQRKAEREKAVQERLRKQREAHEEELRQRRLVELAAAEAVLLPASVGDDLMRQDAPKNGAQLFEIASSSGNTTHAGASLCRLMLELQPKRPLCVLAFTAAEGTIGMPPQVARNAFGDGASVSPEGATVDVLYRRLPKGEYVRFQPWSADFQREVGGDVRAVLEAALERHSTLSEGDWISVPFAGTAFDLTVQKLRPGRAVSVIDTEMEAEVEPSLETEQRLAQEEAARAEADRRREQELAAMAQEALRQAAEAEEREKAEQAALSQAAVDLERLRQEKAAALPPEPPADEAVTSCLIRLPNGARFSRRFRASDPLLHLFDFVDAQEGAGEGPGSYRLVAQFPRRVIGPHLPAPDATLADVGLASRQEVLLLEPLRS</sequence>
<gene>
    <name evidence="3" type="ORF">COCSUDRAFT_43901</name>
</gene>
<proteinExistence type="predicted"/>
<comment type="caution">
    <text evidence="3">The sequence shown here is derived from an EMBL/GenBank/DDBJ whole genome shotgun (WGS) entry which is preliminary data.</text>
</comment>
<reference evidence="3 4" key="1">
    <citation type="journal article" date="2012" name="Genome Biol.">
        <title>The genome of the polar eukaryotic microalga coccomyxa subellipsoidea reveals traits of cold adaptation.</title>
        <authorList>
            <person name="Blanc G."/>
            <person name="Agarkova I."/>
            <person name="Grimwood J."/>
            <person name="Kuo A."/>
            <person name="Brueggeman A."/>
            <person name="Dunigan D."/>
            <person name="Gurnon J."/>
            <person name="Ladunga I."/>
            <person name="Lindquist E."/>
            <person name="Lucas S."/>
            <person name="Pangilinan J."/>
            <person name="Proschold T."/>
            <person name="Salamov A."/>
            <person name="Schmutz J."/>
            <person name="Weeks D."/>
            <person name="Yamada T."/>
            <person name="Claverie J.M."/>
            <person name="Grigoriev I."/>
            <person name="Van Etten J."/>
            <person name="Lomsadze A."/>
            <person name="Borodovsky M."/>
        </authorList>
    </citation>
    <scope>NUCLEOTIDE SEQUENCE [LARGE SCALE GENOMIC DNA]</scope>
    <source>
        <strain evidence="3 4">C-169</strain>
    </source>
</reference>
<name>I0YPZ2_COCSC</name>
<evidence type="ECO:0000313" key="4">
    <source>
        <dbReference type="Proteomes" id="UP000007264"/>
    </source>
</evidence>
<dbReference type="STRING" id="574566.I0YPZ2"/>
<dbReference type="RefSeq" id="XP_005645005.1">
    <property type="nucleotide sequence ID" value="XM_005644948.1"/>
</dbReference>
<accession>I0YPZ2</accession>
<evidence type="ECO:0000259" key="2">
    <source>
        <dbReference type="PROSITE" id="PS50033"/>
    </source>
</evidence>
<dbReference type="InterPro" id="IPR029071">
    <property type="entry name" value="Ubiquitin-like_domsf"/>
</dbReference>
<feature type="domain" description="UBX" evidence="2">
    <location>
        <begin position="311"/>
        <end position="393"/>
    </location>
</feature>
<dbReference type="OrthoDB" id="422728at2759"/>
<dbReference type="Gene3D" id="3.10.20.90">
    <property type="entry name" value="Phosphatidylinositol 3-kinase Catalytic Subunit, Chain A, domain 1"/>
    <property type="match status" value="1"/>
</dbReference>
<organism evidence="3 4">
    <name type="scientific">Coccomyxa subellipsoidea (strain C-169)</name>
    <name type="common">Green microalga</name>
    <dbReference type="NCBI Taxonomy" id="574566"/>
    <lineage>
        <taxon>Eukaryota</taxon>
        <taxon>Viridiplantae</taxon>
        <taxon>Chlorophyta</taxon>
        <taxon>core chlorophytes</taxon>
        <taxon>Trebouxiophyceae</taxon>
        <taxon>Trebouxiophyceae incertae sedis</taxon>
        <taxon>Coccomyxaceae</taxon>
        <taxon>Coccomyxa</taxon>
        <taxon>Coccomyxa subellipsoidea</taxon>
    </lineage>
</organism>
<dbReference type="eggNOG" id="KOG1816">
    <property type="taxonomic scope" value="Eukaryota"/>
</dbReference>
<keyword evidence="4" id="KW-1185">Reference proteome</keyword>
<dbReference type="PANTHER" id="PTHR12555">
    <property type="entry name" value="UBIQUITIN FUSION DEGRADATON PROTEIN 1"/>
    <property type="match status" value="1"/>
</dbReference>
<dbReference type="GeneID" id="17038437"/>
<dbReference type="EMBL" id="AGSI01000015">
    <property type="protein sequence ID" value="EIE20461.1"/>
    <property type="molecule type" value="Genomic_DNA"/>
</dbReference>
<dbReference type="eggNOG" id="KOG1363">
    <property type="taxonomic scope" value="Eukaryota"/>
</dbReference>
<dbReference type="SUPFAM" id="SSF54236">
    <property type="entry name" value="Ubiquitin-like"/>
    <property type="match status" value="1"/>
</dbReference>
<evidence type="ECO:0000256" key="1">
    <source>
        <dbReference type="SAM" id="MobiDB-lite"/>
    </source>
</evidence>
<feature type="compositionally biased region" description="Basic and acidic residues" evidence="1">
    <location>
        <begin position="13"/>
        <end position="46"/>
    </location>
</feature>
<dbReference type="AlphaFoldDB" id="I0YPZ2"/>
<feature type="region of interest" description="Disordered" evidence="1">
    <location>
        <begin position="234"/>
        <end position="257"/>
    </location>
</feature>
<dbReference type="GO" id="GO:0006511">
    <property type="term" value="P:ubiquitin-dependent protein catabolic process"/>
    <property type="evidence" value="ECO:0007669"/>
    <property type="project" value="InterPro"/>
</dbReference>
<dbReference type="Pfam" id="PF24842">
    <property type="entry name" value="UFD1_N2"/>
    <property type="match status" value="1"/>
</dbReference>
<dbReference type="SMART" id="SM00166">
    <property type="entry name" value="UBX"/>
    <property type="match status" value="1"/>
</dbReference>
<dbReference type="InterPro" id="IPR004854">
    <property type="entry name" value="Ufd1-like"/>
</dbReference>
<dbReference type="PROSITE" id="PS50033">
    <property type="entry name" value="UBX"/>
    <property type="match status" value="1"/>
</dbReference>
<dbReference type="GO" id="GO:0031593">
    <property type="term" value="F:polyubiquitin modification-dependent protein binding"/>
    <property type="evidence" value="ECO:0007669"/>
    <property type="project" value="TreeGrafter"/>
</dbReference>
<dbReference type="GO" id="GO:0036503">
    <property type="term" value="P:ERAD pathway"/>
    <property type="evidence" value="ECO:0007669"/>
    <property type="project" value="TreeGrafter"/>
</dbReference>
<dbReference type="Pfam" id="PF00789">
    <property type="entry name" value="UBX"/>
    <property type="match status" value="1"/>
</dbReference>
<protein>
    <recommendedName>
        <fullName evidence="2">UBX domain-containing protein</fullName>
    </recommendedName>
</protein>
<dbReference type="PANTHER" id="PTHR12555:SF13">
    <property type="entry name" value="UBIQUITIN RECOGNITION FACTOR IN ER-ASSOCIATED DEGRADATION PROTEIN 1"/>
    <property type="match status" value="1"/>
</dbReference>
<dbReference type="GO" id="GO:0034098">
    <property type="term" value="C:VCP-NPL4-UFD1 AAA ATPase complex"/>
    <property type="evidence" value="ECO:0007669"/>
    <property type="project" value="TreeGrafter"/>
</dbReference>
<dbReference type="KEGG" id="csl:COCSUDRAFT_43901"/>